<name>A0A6N8HIQ7_9FLAO</name>
<feature type="domain" description="DUF5689" evidence="1">
    <location>
        <begin position="37"/>
        <end position="260"/>
    </location>
</feature>
<evidence type="ECO:0000313" key="3">
    <source>
        <dbReference type="Proteomes" id="UP000433945"/>
    </source>
</evidence>
<proteinExistence type="predicted"/>
<gene>
    <name evidence="2" type="ORF">GN157_17785</name>
</gene>
<sequence length="267" mass="29906">MKKYIALLLCITITACINDDDYSVPNLECIETSLVKTIEVQDINATENIQEYTNDDVIEAYVTSSDASGNFYKTLSLQTENGDFGFSVLVNATSTFINYEPGRKVLIKLKGTYYRIYNSSLQIGDLSVYNGFATLTGFSPTEYTNILNRSCTVISEENMIQYTSLTQLQNDNYLHRLVEINNVQFADDAVGLPFYDSANDIGGGTNYLLTDENGNTLTFRTSSFASFAGNSIPQESGKIRGILTKYGDTYQLMIRTQEDIQLTEERF</sequence>
<dbReference type="RefSeq" id="WP_157484813.1">
    <property type="nucleotide sequence ID" value="NZ_WOWP01000063.1"/>
</dbReference>
<dbReference type="Pfam" id="PF18942">
    <property type="entry name" value="DUF5689"/>
    <property type="match status" value="1"/>
</dbReference>
<evidence type="ECO:0000313" key="2">
    <source>
        <dbReference type="EMBL" id="MUV05570.1"/>
    </source>
</evidence>
<keyword evidence="3" id="KW-1185">Reference proteome</keyword>
<reference evidence="2 3" key="1">
    <citation type="submission" date="2019-12" db="EMBL/GenBank/DDBJ databases">
        <authorList>
            <person name="Sun J.-Q."/>
        </authorList>
    </citation>
    <scope>NUCLEOTIDE SEQUENCE [LARGE SCALE GENOMIC DNA]</scope>
    <source>
        <strain evidence="2 3">JCM 17928</strain>
    </source>
</reference>
<accession>A0A6N8HIQ7</accession>
<dbReference type="InterPro" id="IPR043744">
    <property type="entry name" value="DUF5689"/>
</dbReference>
<dbReference type="Proteomes" id="UP000433945">
    <property type="component" value="Unassembled WGS sequence"/>
</dbReference>
<protein>
    <recommendedName>
        <fullName evidence="1">DUF5689 domain-containing protein</fullName>
    </recommendedName>
</protein>
<dbReference type="PROSITE" id="PS51257">
    <property type="entry name" value="PROKAR_LIPOPROTEIN"/>
    <property type="match status" value="1"/>
</dbReference>
<organism evidence="2 3">
    <name type="scientific">Flavobacterium rakeshii</name>
    <dbReference type="NCBI Taxonomy" id="1038845"/>
    <lineage>
        <taxon>Bacteria</taxon>
        <taxon>Pseudomonadati</taxon>
        <taxon>Bacteroidota</taxon>
        <taxon>Flavobacteriia</taxon>
        <taxon>Flavobacteriales</taxon>
        <taxon>Flavobacteriaceae</taxon>
        <taxon>Flavobacterium</taxon>
    </lineage>
</organism>
<dbReference type="AlphaFoldDB" id="A0A6N8HIQ7"/>
<evidence type="ECO:0000259" key="1">
    <source>
        <dbReference type="Pfam" id="PF18942"/>
    </source>
</evidence>
<dbReference type="OrthoDB" id="1492759at2"/>
<comment type="caution">
    <text evidence="2">The sequence shown here is derived from an EMBL/GenBank/DDBJ whole genome shotgun (WGS) entry which is preliminary data.</text>
</comment>
<dbReference type="EMBL" id="WOWP01000063">
    <property type="protein sequence ID" value="MUV05570.1"/>
    <property type="molecule type" value="Genomic_DNA"/>
</dbReference>